<name>A0ABD0MW57_CIRMR</name>
<keyword evidence="3" id="KW-1185">Reference proteome</keyword>
<evidence type="ECO:0000256" key="1">
    <source>
        <dbReference type="SAM" id="MobiDB-lite"/>
    </source>
</evidence>
<feature type="region of interest" description="Disordered" evidence="1">
    <location>
        <begin position="1"/>
        <end position="126"/>
    </location>
</feature>
<evidence type="ECO:0000313" key="3">
    <source>
        <dbReference type="Proteomes" id="UP001529510"/>
    </source>
</evidence>
<gene>
    <name evidence="2" type="ORF">M9458_052519</name>
</gene>
<comment type="caution">
    <text evidence="2">The sequence shown here is derived from an EMBL/GenBank/DDBJ whole genome shotgun (WGS) entry which is preliminary data.</text>
</comment>
<organism evidence="2 3">
    <name type="scientific">Cirrhinus mrigala</name>
    <name type="common">Mrigala</name>
    <dbReference type="NCBI Taxonomy" id="683832"/>
    <lineage>
        <taxon>Eukaryota</taxon>
        <taxon>Metazoa</taxon>
        <taxon>Chordata</taxon>
        <taxon>Craniata</taxon>
        <taxon>Vertebrata</taxon>
        <taxon>Euteleostomi</taxon>
        <taxon>Actinopterygii</taxon>
        <taxon>Neopterygii</taxon>
        <taxon>Teleostei</taxon>
        <taxon>Ostariophysi</taxon>
        <taxon>Cypriniformes</taxon>
        <taxon>Cyprinidae</taxon>
        <taxon>Labeoninae</taxon>
        <taxon>Labeonini</taxon>
        <taxon>Cirrhinus</taxon>
    </lineage>
</organism>
<protein>
    <submittedName>
        <fullName evidence="2">Uncharacterized protein</fullName>
    </submittedName>
</protein>
<dbReference type="Proteomes" id="UP001529510">
    <property type="component" value="Unassembled WGS sequence"/>
</dbReference>
<evidence type="ECO:0000313" key="2">
    <source>
        <dbReference type="EMBL" id="KAL0152796.1"/>
    </source>
</evidence>
<feature type="compositionally biased region" description="Basic and acidic residues" evidence="1">
    <location>
        <begin position="69"/>
        <end position="86"/>
    </location>
</feature>
<reference evidence="2 3" key="1">
    <citation type="submission" date="2024-05" db="EMBL/GenBank/DDBJ databases">
        <title>Genome sequencing and assembly of Indian major carp, Cirrhinus mrigala (Hamilton, 1822).</title>
        <authorList>
            <person name="Mohindra V."/>
            <person name="Chowdhury L.M."/>
            <person name="Lal K."/>
            <person name="Jena J.K."/>
        </authorList>
    </citation>
    <scope>NUCLEOTIDE SEQUENCE [LARGE SCALE GENOMIC DNA]</scope>
    <source>
        <strain evidence="2">CM1030</strain>
        <tissue evidence="2">Blood</tissue>
    </source>
</reference>
<sequence>MKSVLEEVSAEDRHPGGGRTKSRVDLTEGGAMEETEGSKVDQTEGGAKENIEGTRSRRNQVSATMAAHGRADRGRSHGGGRADDSRGPTNSGGASGGEARGGDGEPMIQGDTEDPEGQGGAQGSGN</sequence>
<dbReference type="EMBL" id="JAMKFB020000189">
    <property type="protein sequence ID" value="KAL0152796.1"/>
    <property type="molecule type" value="Genomic_DNA"/>
</dbReference>
<proteinExistence type="predicted"/>
<accession>A0ABD0MW57</accession>
<feature type="compositionally biased region" description="Basic and acidic residues" evidence="1">
    <location>
        <begin position="36"/>
        <end position="55"/>
    </location>
</feature>
<dbReference type="AlphaFoldDB" id="A0ABD0MW57"/>
<feature type="compositionally biased region" description="Gly residues" evidence="1">
    <location>
        <begin position="117"/>
        <end position="126"/>
    </location>
</feature>